<dbReference type="PANTHER" id="PTHR47495:SF2">
    <property type="entry name" value="ALDEHYDE DEHYDROGENASE"/>
    <property type="match status" value="1"/>
</dbReference>
<dbReference type="InterPro" id="IPR008274">
    <property type="entry name" value="AldOxase/xan_DH_MoCoBD1"/>
</dbReference>
<organism evidence="2 3">
    <name type="scientific">Ottowia thiooxydans</name>
    <dbReference type="NCBI Taxonomy" id="219182"/>
    <lineage>
        <taxon>Bacteria</taxon>
        <taxon>Pseudomonadati</taxon>
        <taxon>Pseudomonadota</taxon>
        <taxon>Betaproteobacteria</taxon>
        <taxon>Burkholderiales</taxon>
        <taxon>Comamonadaceae</taxon>
        <taxon>Ottowia</taxon>
    </lineage>
</organism>
<dbReference type="InterPro" id="IPR052516">
    <property type="entry name" value="N-heterocyclic_Hydroxylase"/>
</dbReference>
<reference evidence="2 3" key="1">
    <citation type="submission" date="2024-06" db="EMBL/GenBank/DDBJ databases">
        <title>Sorghum-associated microbial communities from plants grown in Nebraska, USA.</title>
        <authorList>
            <person name="Schachtman D."/>
        </authorList>
    </citation>
    <scope>NUCLEOTIDE SEQUENCE [LARGE SCALE GENOMIC DNA]</scope>
    <source>
        <strain evidence="2 3">2709</strain>
    </source>
</reference>
<dbReference type="Gene3D" id="3.90.1170.50">
    <property type="entry name" value="Aldehyde oxidase/xanthine dehydrogenase, a/b hammerhead"/>
    <property type="match status" value="1"/>
</dbReference>
<dbReference type="SMART" id="SM01008">
    <property type="entry name" value="Ald_Xan_dh_C"/>
    <property type="match status" value="1"/>
</dbReference>
<dbReference type="SUPFAM" id="SSF56003">
    <property type="entry name" value="Molybdenum cofactor-binding domain"/>
    <property type="match status" value="2"/>
</dbReference>
<dbReference type="PANTHER" id="PTHR47495">
    <property type="entry name" value="ALDEHYDE DEHYDROGENASE"/>
    <property type="match status" value="1"/>
</dbReference>
<dbReference type="Proteomes" id="UP001549320">
    <property type="component" value="Unassembled WGS sequence"/>
</dbReference>
<keyword evidence="2" id="KW-0560">Oxidoreductase</keyword>
<dbReference type="Gene3D" id="3.30.365.10">
    <property type="entry name" value="Aldehyde oxidase/xanthine dehydrogenase, molybdopterin binding domain"/>
    <property type="match status" value="4"/>
</dbReference>
<dbReference type="InterPro" id="IPR012368">
    <property type="entry name" value="OxRdtase_Mopterin-bd_su_IorB"/>
</dbReference>
<dbReference type="Pfam" id="PF02738">
    <property type="entry name" value="MoCoBD_1"/>
    <property type="match status" value="1"/>
</dbReference>
<sequence>MKRMQASFGTSEMGRRHFLKLGIGSGFAVYAMAIDAQTPPGTAESGLTPQQQPSPFVSIDADGIVTVTIGKTDIGQGVQTALPMLVAEELDADWTKVRCGLGPAGEAYMDPVYKMQIVGGSTSMKHSWVQYREIGARMRAMLIGAAAKRLGVSASLLKAEAGVVIAPDGRRLSYGELAAAALAEPIPTRVQLKSPDQFKLIGKPTGRLDARDKSSGQQAFGIDFKVPDMRTVVMLHPPVFGAKVASFDATQAKAIAGVEDVYKVPLYNGGSGLAVVASGFWPACMARKALKVEWDIAGVERADTDALWTRYRALARQPGTKVHAADISALENAPVKIVAEYTFPYLAHTPMEPLNCNIDFRGDQCTVWVGSQLQMADQAAVATVLGLKPEQVTLHTMMAGGGFGRRATPTSDYVVDAAQVAKARYAAGRREPIKMIWTREDDVRGGYYRPMHLHRVEIAHDGKGTVLAWKHMIVGQSITGGTVLEPFTVKDGVDETMVEGVAGTPYPFPIALEVHHPKVNVPVLWFRSVGHSHTAFVMETLVDELARAGGIDPVAYRRRLLAKHPRNLATLDLAVEKSGYGKKRLPRGHAWGVAVHESFSSVVAYVVEMSMRGNEPVLHHVTASVHCNMPVNPRTIEAQVQGGVLMGLGMTIPGAEITLKDGHVQQHNWNDYRVPTHAHMPKMTVHIVPSAEPPTGIGEPPVPPIAPAMANAIAALTGKRHRSLPFSA</sequence>
<evidence type="ECO:0000259" key="1">
    <source>
        <dbReference type="SMART" id="SM01008"/>
    </source>
</evidence>
<dbReference type="RefSeq" id="WP_354445064.1">
    <property type="nucleotide sequence ID" value="NZ_JBEPSH010000006.1"/>
</dbReference>
<evidence type="ECO:0000313" key="2">
    <source>
        <dbReference type="EMBL" id="MET4578101.1"/>
    </source>
</evidence>
<dbReference type="InterPro" id="IPR046867">
    <property type="entry name" value="AldOxase/xan_DH_MoCoBD2"/>
</dbReference>
<dbReference type="InterPro" id="IPR000674">
    <property type="entry name" value="Ald_Oxase/Xan_DH_a/b"/>
</dbReference>
<dbReference type="GO" id="GO:0047121">
    <property type="term" value="F:isoquinoline 1-oxidoreductase activity"/>
    <property type="evidence" value="ECO:0007669"/>
    <property type="project" value="UniProtKB-EC"/>
</dbReference>
<protein>
    <submittedName>
        <fullName evidence="2">Isoquinoline 1-oxidoreductase beta subunit</fullName>
        <ecNumber evidence="2">1.3.99.16</ecNumber>
    </submittedName>
</protein>
<dbReference type="PIRSF" id="PIRSF036389">
    <property type="entry name" value="IOR_B"/>
    <property type="match status" value="1"/>
</dbReference>
<evidence type="ECO:0000313" key="3">
    <source>
        <dbReference type="Proteomes" id="UP001549320"/>
    </source>
</evidence>
<gene>
    <name evidence="2" type="ORF">ABIE13_003217</name>
</gene>
<dbReference type="InterPro" id="IPR037165">
    <property type="entry name" value="AldOxase/xan_DH_Mopterin-bd_sf"/>
</dbReference>
<keyword evidence="3" id="KW-1185">Reference proteome</keyword>
<name>A0ABV2QAP6_9BURK</name>
<proteinExistence type="predicted"/>
<accession>A0ABV2QAP6</accession>
<dbReference type="EMBL" id="JBEPSH010000006">
    <property type="protein sequence ID" value="MET4578101.1"/>
    <property type="molecule type" value="Genomic_DNA"/>
</dbReference>
<comment type="caution">
    <text evidence="2">The sequence shown here is derived from an EMBL/GenBank/DDBJ whole genome shotgun (WGS) entry which is preliminary data.</text>
</comment>
<dbReference type="Pfam" id="PF20256">
    <property type="entry name" value="MoCoBD_2"/>
    <property type="match status" value="2"/>
</dbReference>
<feature type="domain" description="Aldehyde oxidase/xanthine dehydrogenase a/b hammerhead" evidence="1">
    <location>
        <begin position="215"/>
        <end position="298"/>
    </location>
</feature>
<dbReference type="EC" id="1.3.99.16" evidence="2"/>